<feature type="signal peptide" evidence="1">
    <location>
        <begin position="1"/>
        <end position="20"/>
    </location>
</feature>
<reference evidence="3" key="1">
    <citation type="submission" date="2022-11" db="EMBL/GenBank/DDBJ databases">
        <title>Lacinutrix neustonica HL-RS19T sp. nov., isolated from the surface microlayer sample of brackish Lake Shihwa.</title>
        <authorList>
            <person name="Choi J.Y."/>
            <person name="Hwang C.Y."/>
        </authorList>
    </citation>
    <scope>NUCLEOTIDE SEQUENCE</scope>
    <source>
        <strain evidence="3">HL-RS19</strain>
    </source>
</reference>
<dbReference type="InterPro" id="IPR025665">
    <property type="entry name" value="Beta-barrel_OMP_2"/>
</dbReference>
<protein>
    <submittedName>
        <fullName evidence="3">Porin family protein</fullName>
    </submittedName>
</protein>
<dbReference type="RefSeq" id="WP_267677484.1">
    <property type="nucleotide sequence ID" value="NZ_CP113088.1"/>
</dbReference>
<gene>
    <name evidence="3" type="ORF">N7U66_04440</name>
</gene>
<name>A0A9E8SDX0_9FLAO</name>
<dbReference type="Pfam" id="PF13568">
    <property type="entry name" value="OMP_b-brl_2"/>
    <property type="match status" value="1"/>
</dbReference>
<accession>A0A9E8SDX0</accession>
<dbReference type="InterPro" id="IPR011250">
    <property type="entry name" value="OMP/PagP_B-barrel"/>
</dbReference>
<feature type="chain" id="PRO_5038834422" evidence="1">
    <location>
        <begin position="21"/>
        <end position="213"/>
    </location>
</feature>
<dbReference type="AlphaFoldDB" id="A0A9E8SDX0"/>
<dbReference type="EMBL" id="CP113088">
    <property type="protein sequence ID" value="WAC02883.1"/>
    <property type="molecule type" value="Genomic_DNA"/>
</dbReference>
<organism evidence="3 4">
    <name type="scientific">Lacinutrix neustonica</name>
    <dbReference type="NCBI Taxonomy" id="2980107"/>
    <lineage>
        <taxon>Bacteria</taxon>
        <taxon>Pseudomonadati</taxon>
        <taxon>Bacteroidota</taxon>
        <taxon>Flavobacteriia</taxon>
        <taxon>Flavobacteriales</taxon>
        <taxon>Flavobacteriaceae</taxon>
        <taxon>Lacinutrix</taxon>
    </lineage>
</organism>
<dbReference type="SUPFAM" id="SSF56925">
    <property type="entry name" value="OMPA-like"/>
    <property type="match status" value="1"/>
</dbReference>
<evidence type="ECO:0000313" key="3">
    <source>
        <dbReference type="EMBL" id="WAC02883.1"/>
    </source>
</evidence>
<keyword evidence="4" id="KW-1185">Reference proteome</keyword>
<dbReference type="Proteomes" id="UP001164705">
    <property type="component" value="Chromosome"/>
</dbReference>
<keyword evidence="1" id="KW-0732">Signal</keyword>
<sequence>MKKIILCAAVAVFGLTNMNAQDNSMNNTNDAIDFGLKAGVNFAKLTGDDVENADGRTGIHFGVVAEIPVSDVFSIQPEVLYSQQGLQEDFTGGEYKLKLDYINVPVFAKFYVAEGLALELGPQFGFNVSSKSEVQIEGADGEEISSIERDLEDSVEAFDFGAGAGVSYKFDGGVFLQARYVLGLTSVYQGSSEGIFQDDLNNSNLSVSLGYKF</sequence>
<dbReference type="KEGG" id="lnu:N7U66_04440"/>
<evidence type="ECO:0000259" key="2">
    <source>
        <dbReference type="Pfam" id="PF13568"/>
    </source>
</evidence>
<feature type="domain" description="Outer membrane protein beta-barrel" evidence="2">
    <location>
        <begin position="20"/>
        <end position="188"/>
    </location>
</feature>
<evidence type="ECO:0000313" key="4">
    <source>
        <dbReference type="Proteomes" id="UP001164705"/>
    </source>
</evidence>
<evidence type="ECO:0000256" key="1">
    <source>
        <dbReference type="SAM" id="SignalP"/>
    </source>
</evidence>
<proteinExistence type="predicted"/>